<evidence type="ECO:0000313" key="2">
    <source>
        <dbReference type="EMBL" id="ESW28134.1"/>
    </source>
</evidence>
<organism evidence="2 3">
    <name type="scientific">Phaseolus vulgaris</name>
    <name type="common">Kidney bean</name>
    <name type="synonym">French bean</name>
    <dbReference type="NCBI Taxonomy" id="3885"/>
    <lineage>
        <taxon>Eukaryota</taxon>
        <taxon>Viridiplantae</taxon>
        <taxon>Streptophyta</taxon>
        <taxon>Embryophyta</taxon>
        <taxon>Tracheophyta</taxon>
        <taxon>Spermatophyta</taxon>
        <taxon>Magnoliopsida</taxon>
        <taxon>eudicotyledons</taxon>
        <taxon>Gunneridae</taxon>
        <taxon>Pentapetalae</taxon>
        <taxon>rosids</taxon>
        <taxon>fabids</taxon>
        <taxon>Fabales</taxon>
        <taxon>Fabaceae</taxon>
        <taxon>Papilionoideae</taxon>
        <taxon>50 kb inversion clade</taxon>
        <taxon>NPAAA clade</taxon>
        <taxon>indigoferoid/millettioid clade</taxon>
        <taxon>Phaseoleae</taxon>
        <taxon>Phaseolus</taxon>
    </lineage>
</organism>
<reference evidence="3" key="1">
    <citation type="journal article" date="2014" name="Nat. Genet.">
        <title>A reference genome for common bean and genome-wide analysis of dual domestications.</title>
        <authorList>
            <person name="Schmutz J."/>
            <person name="McClean P.E."/>
            <person name="Mamidi S."/>
            <person name="Wu G.A."/>
            <person name="Cannon S.B."/>
            <person name="Grimwood J."/>
            <person name="Jenkins J."/>
            <person name="Shu S."/>
            <person name="Song Q."/>
            <person name="Chavarro C."/>
            <person name="Torres-Torres M."/>
            <person name="Geffroy V."/>
            <person name="Moghaddam S.M."/>
            <person name="Gao D."/>
            <person name="Abernathy B."/>
            <person name="Barry K."/>
            <person name="Blair M."/>
            <person name="Brick M.A."/>
            <person name="Chovatia M."/>
            <person name="Gepts P."/>
            <person name="Goodstein D.M."/>
            <person name="Gonzales M."/>
            <person name="Hellsten U."/>
            <person name="Hyten D.L."/>
            <person name="Jia G."/>
            <person name="Kelly J.D."/>
            <person name="Kudrna D."/>
            <person name="Lee R."/>
            <person name="Richard M.M."/>
            <person name="Miklas P.N."/>
            <person name="Osorno J.M."/>
            <person name="Rodrigues J."/>
            <person name="Thareau V."/>
            <person name="Urrea C.A."/>
            <person name="Wang M."/>
            <person name="Yu Y."/>
            <person name="Zhang M."/>
            <person name="Wing R.A."/>
            <person name="Cregan P.B."/>
            <person name="Rokhsar D.S."/>
            <person name="Jackson S.A."/>
        </authorList>
    </citation>
    <scope>NUCLEOTIDE SEQUENCE [LARGE SCALE GENOMIC DNA]</scope>
    <source>
        <strain evidence="3">cv. G19833</strain>
    </source>
</reference>
<feature type="transmembrane region" description="Helical" evidence="1">
    <location>
        <begin position="137"/>
        <end position="154"/>
    </location>
</feature>
<dbReference type="Proteomes" id="UP000000226">
    <property type="component" value="Chromosome 3"/>
</dbReference>
<keyword evidence="1" id="KW-0472">Membrane</keyword>
<dbReference type="EMBL" id="CM002290">
    <property type="protein sequence ID" value="ESW28134.1"/>
    <property type="molecule type" value="Genomic_DNA"/>
</dbReference>
<evidence type="ECO:0000256" key="1">
    <source>
        <dbReference type="SAM" id="Phobius"/>
    </source>
</evidence>
<accession>V7CDD7</accession>
<proteinExistence type="predicted"/>
<dbReference type="OrthoDB" id="1743470at2759"/>
<keyword evidence="3" id="KW-1185">Reference proteome</keyword>
<keyword evidence="1" id="KW-1133">Transmembrane helix</keyword>
<keyword evidence="1" id="KW-0812">Transmembrane</keyword>
<feature type="transmembrane region" description="Helical" evidence="1">
    <location>
        <begin position="101"/>
        <end position="125"/>
    </location>
</feature>
<sequence length="156" mass="17580">MYNTCVSKTTHVFLRQHMCFIYIEKMNEFNYSTSTAESLVAPTFPNDPSSTTFEDFIKWSATCQFTSNIALVTHTDNSSACLSQSPSFGPWFIDSDATDHIYLAIVAFSPLLLKLPIFFLLLLSMVHGRGIGFTQPFSTFDSMFLIALLIYCLLPD</sequence>
<dbReference type="Gramene" id="ESW28134">
    <property type="protein sequence ID" value="ESW28134"/>
    <property type="gene ID" value="PHAVU_003G261800g"/>
</dbReference>
<dbReference type="AlphaFoldDB" id="V7CDD7"/>
<protein>
    <submittedName>
        <fullName evidence="2">Uncharacterized protein</fullName>
    </submittedName>
</protein>
<name>V7CDD7_PHAVU</name>
<evidence type="ECO:0000313" key="3">
    <source>
        <dbReference type="Proteomes" id="UP000000226"/>
    </source>
</evidence>
<gene>
    <name evidence="2" type="ORF">PHAVU_003G261800g</name>
</gene>